<feature type="domain" description="C2" evidence="12">
    <location>
        <begin position="728"/>
        <end position="855"/>
    </location>
</feature>
<feature type="compositionally biased region" description="Basic and acidic residues" evidence="11">
    <location>
        <begin position="917"/>
        <end position="928"/>
    </location>
</feature>
<evidence type="ECO:0000256" key="11">
    <source>
        <dbReference type="SAM" id="MobiDB-lite"/>
    </source>
</evidence>
<evidence type="ECO:0000256" key="10">
    <source>
        <dbReference type="SAM" id="Coils"/>
    </source>
</evidence>
<dbReference type="SUPFAM" id="SSF51695">
    <property type="entry name" value="PLC-like phosphodiesterases"/>
    <property type="match status" value="1"/>
</dbReference>
<evidence type="ECO:0000313" key="15">
    <source>
        <dbReference type="Proteomes" id="UP000264840"/>
    </source>
</evidence>
<dbReference type="Proteomes" id="UP000264840">
    <property type="component" value="Unplaced"/>
</dbReference>
<dbReference type="InterPro" id="IPR017946">
    <property type="entry name" value="PLC-like_Pdiesterase_TIM-brl"/>
</dbReference>
<dbReference type="InterPro" id="IPR042531">
    <property type="entry name" value="PLC-beta_C_sf"/>
</dbReference>
<evidence type="ECO:0000256" key="8">
    <source>
        <dbReference type="PIRSR" id="PIRSR000956-1"/>
    </source>
</evidence>
<feature type="binding site" evidence="9">
    <location>
        <position position="329"/>
    </location>
    <ligand>
        <name>Ca(2+)</name>
        <dbReference type="ChEBI" id="CHEBI:29108"/>
    </ligand>
</feature>
<keyword evidence="3 7" id="KW-0443">Lipid metabolism</keyword>
<organism evidence="14 15">
    <name type="scientific">Haplochromis burtoni</name>
    <name type="common">Burton's mouthbrooder</name>
    <name type="synonym">Chromis burtoni</name>
    <dbReference type="NCBI Taxonomy" id="8153"/>
    <lineage>
        <taxon>Eukaryota</taxon>
        <taxon>Metazoa</taxon>
        <taxon>Chordata</taxon>
        <taxon>Craniata</taxon>
        <taxon>Vertebrata</taxon>
        <taxon>Euteleostomi</taxon>
        <taxon>Actinopterygii</taxon>
        <taxon>Neopterygii</taxon>
        <taxon>Teleostei</taxon>
        <taxon>Neoteleostei</taxon>
        <taxon>Acanthomorphata</taxon>
        <taxon>Ovalentaria</taxon>
        <taxon>Cichlomorphae</taxon>
        <taxon>Cichliformes</taxon>
        <taxon>Cichlidae</taxon>
        <taxon>African cichlids</taxon>
        <taxon>Pseudocrenilabrinae</taxon>
        <taxon>Haplochromini</taxon>
        <taxon>Haplochromis</taxon>
    </lineage>
</organism>
<dbReference type="FunFam" id="3.20.20.190:FF:000005">
    <property type="entry name" value="1-phosphatidylinositol 4,5-bisphosphate phosphodiesterase"/>
    <property type="match status" value="1"/>
</dbReference>
<dbReference type="Pfam" id="PF17787">
    <property type="entry name" value="PH_14"/>
    <property type="match status" value="1"/>
</dbReference>
<dbReference type="PROSITE" id="PS50008">
    <property type="entry name" value="PIPLC_Y_DOMAIN"/>
    <property type="match status" value="1"/>
</dbReference>
<reference evidence="14" key="1">
    <citation type="submission" date="2025-08" db="UniProtKB">
        <authorList>
            <consortium name="Ensembl"/>
        </authorList>
    </citation>
    <scope>IDENTIFICATION</scope>
</reference>
<comment type="catalytic activity">
    <reaction evidence="5">
        <text>a 1,2-diacyl-sn-glycero-3-phospho-(1D-myo-inositol-4,5-bisphosphate) + H2O = 1D-myo-inositol 1,4,5-trisphosphate + a 1,2-diacyl-sn-glycerol + H(+)</text>
        <dbReference type="Rhea" id="RHEA:33179"/>
        <dbReference type="ChEBI" id="CHEBI:15377"/>
        <dbReference type="ChEBI" id="CHEBI:15378"/>
        <dbReference type="ChEBI" id="CHEBI:17815"/>
        <dbReference type="ChEBI" id="CHEBI:58456"/>
        <dbReference type="ChEBI" id="CHEBI:203600"/>
        <dbReference type="EC" id="3.1.4.11"/>
    </reaction>
    <physiologicalReaction direction="left-to-right" evidence="5">
        <dbReference type="Rhea" id="RHEA:33180"/>
    </physiologicalReaction>
</comment>
<dbReference type="GO" id="GO:0048015">
    <property type="term" value="P:phosphatidylinositol-mediated signaling"/>
    <property type="evidence" value="ECO:0007669"/>
    <property type="project" value="TreeGrafter"/>
</dbReference>
<dbReference type="SUPFAM" id="SSF49562">
    <property type="entry name" value="C2 domain (Calcium/lipid-binding domain, CaLB)"/>
    <property type="match status" value="1"/>
</dbReference>
<feature type="compositionally biased region" description="Low complexity" evidence="11">
    <location>
        <begin position="531"/>
        <end position="540"/>
    </location>
</feature>
<feature type="domain" description="PI-PLC Y-box" evidence="13">
    <location>
        <begin position="611"/>
        <end position="727"/>
    </location>
</feature>
<accession>A0A3Q2W261</accession>
<dbReference type="PANTHER" id="PTHR10336:SF36">
    <property type="entry name" value="1-PHOSPHATIDYLINOSITOL 4,5-BISPHOSPHATE PHOSPHODIESTERASE BETA-4"/>
    <property type="match status" value="1"/>
</dbReference>
<comment type="cofactor">
    <cofactor evidence="9">
        <name>Ca(2+)</name>
        <dbReference type="ChEBI" id="CHEBI:29108"/>
    </cofactor>
    <text evidence="9">Binds 1 Ca(2+) ion per subunit.</text>
</comment>
<dbReference type="InterPro" id="IPR037862">
    <property type="entry name" value="PLC-beta_PH"/>
</dbReference>
<dbReference type="SMART" id="SM00148">
    <property type="entry name" value="PLCXc"/>
    <property type="match status" value="1"/>
</dbReference>
<dbReference type="InterPro" id="IPR035892">
    <property type="entry name" value="C2_domain_sf"/>
</dbReference>
<dbReference type="Gene3D" id="1.20.1230.10">
    <property type="entry name" value="Phospholipase C beta, distal C-terminal domain"/>
    <property type="match status" value="1"/>
</dbReference>
<dbReference type="PANTHER" id="PTHR10336">
    <property type="entry name" value="PHOSPHOINOSITIDE-SPECIFIC PHOSPHOLIPASE C FAMILY PROTEIN"/>
    <property type="match status" value="1"/>
</dbReference>
<dbReference type="Ensembl" id="ENSHBUT00000033663.1">
    <property type="protein sequence ID" value="ENSHBUP00000015133.1"/>
    <property type="gene ID" value="ENSHBUG00000017192.1"/>
</dbReference>
<dbReference type="InterPro" id="IPR016280">
    <property type="entry name" value="PLC-beta"/>
</dbReference>
<dbReference type="GO" id="GO:0004435">
    <property type="term" value="F:phosphatidylinositol-4,5-bisphosphate phospholipase C activity"/>
    <property type="evidence" value="ECO:0007669"/>
    <property type="project" value="UniProtKB-UniRule"/>
</dbReference>
<evidence type="ECO:0000256" key="7">
    <source>
        <dbReference type="PIRNR" id="PIRNR000956"/>
    </source>
</evidence>
<evidence type="ECO:0000256" key="9">
    <source>
        <dbReference type="PIRSR" id="PIRSR000956-2"/>
    </source>
</evidence>
<feature type="binding site" evidence="9">
    <location>
        <position position="358"/>
    </location>
    <ligand>
        <name>Ca(2+)</name>
        <dbReference type="ChEBI" id="CHEBI:29108"/>
    </ligand>
</feature>
<dbReference type="Gene3D" id="3.20.20.190">
    <property type="entry name" value="Phosphatidylinositol (PI) phosphodiesterase"/>
    <property type="match status" value="1"/>
</dbReference>
<dbReference type="PROSITE" id="PS50004">
    <property type="entry name" value="C2"/>
    <property type="match status" value="1"/>
</dbReference>
<keyword evidence="15" id="KW-1185">Reference proteome</keyword>
<dbReference type="InterPro" id="IPR053945">
    <property type="entry name" value="PLCB1-4-like_EFh"/>
</dbReference>
<feature type="compositionally biased region" description="Basic and acidic residues" evidence="11">
    <location>
        <begin position="503"/>
        <end position="514"/>
    </location>
</feature>
<feature type="region of interest" description="Disordered" evidence="11">
    <location>
        <begin position="480"/>
        <end position="581"/>
    </location>
</feature>
<dbReference type="CDD" id="cd00275">
    <property type="entry name" value="C2_PLC_like"/>
    <property type="match status" value="1"/>
</dbReference>
<dbReference type="CDD" id="cd08591">
    <property type="entry name" value="PI-PLCc_beta"/>
    <property type="match status" value="1"/>
</dbReference>
<feature type="binding site" evidence="9">
    <location>
        <position position="360"/>
    </location>
    <ligand>
        <name>Ca(2+)</name>
        <dbReference type="ChEBI" id="CHEBI:29108"/>
    </ligand>
</feature>
<dbReference type="FunFam" id="2.30.29.240:FF:000001">
    <property type="entry name" value="1-phosphatidylinositol 4,5-bisphosphate phosphodiesterase"/>
    <property type="match status" value="1"/>
</dbReference>
<dbReference type="GO" id="GO:0005509">
    <property type="term" value="F:calcium ion binding"/>
    <property type="evidence" value="ECO:0007669"/>
    <property type="project" value="UniProtKB-UniRule"/>
</dbReference>
<dbReference type="STRING" id="8153.ENSHBUP00000015133"/>
<name>A0A3Q2W261_HAPBU</name>
<dbReference type="Pfam" id="PF00387">
    <property type="entry name" value="PI-PLC-Y"/>
    <property type="match status" value="1"/>
</dbReference>
<evidence type="ECO:0000256" key="5">
    <source>
        <dbReference type="ARBA" id="ARBA00023674"/>
    </source>
</evidence>
<protein>
    <recommendedName>
        <fullName evidence="7">1-phosphatidylinositol 4,5-bisphosphate phosphodiesterase</fullName>
        <ecNumber evidence="7">3.1.4.11</ecNumber>
    </recommendedName>
</protein>
<keyword evidence="1 7" id="KW-0378">Hydrolase</keyword>
<reference evidence="14" key="2">
    <citation type="submission" date="2025-09" db="UniProtKB">
        <authorList>
            <consortium name="Ensembl"/>
        </authorList>
    </citation>
    <scope>IDENTIFICATION</scope>
</reference>
<dbReference type="CDD" id="cd16211">
    <property type="entry name" value="EFh_PI-PLCbeta4"/>
    <property type="match status" value="1"/>
</dbReference>
<keyword evidence="9" id="KW-0479">Metal-binding</keyword>
<dbReference type="SUPFAM" id="SSF50729">
    <property type="entry name" value="PH domain-like"/>
    <property type="match status" value="1"/>
</dbReference>
<dbReference type="SMART" id="SM00239">
    <property type="entry name" value="C2"/>
    <property type="match status" value="1"/>
</dbReference>
<dbReference type="EC" id="3.1.4.11" evidence="7"/>
<dbReference type="FunFam" id="1.10.238.10:FF:000024">
    <property type="entry name" value="1-phosphatidylinositol 4,5-bisphosphate phosphodiesterase"/>
    <property type="match status" value="1"/>
</dbReference>
<dbReference type="InterPro" id="IPR001192">
    <property type="entry name" value="PI-PLC_fam"/>
</dbReference>
<keyword evidence="10" id="KW-0175">Coiled coil</keyword>
<keyword evidence="2 7" id="KW-0442">Lipid degradation</keyword>
<dbReference type="GO" id="GO:0016042">
    <property type="term" value="P:lipid catabolic process"/>
    <property type="evidence" value="ECO:0007669"/>
    <property type="project" value="UniProtKB-KW"/>
</dbReference>
<sequence length="1257" mass="143605">MTKSYEFNWEKHLPEFMQEGASFDRFDEDPYIFEPNCHMEVDEYGFFITWKSEGKEGQVLECSLINSIRVGAVPKDPKILSSFEATGKTETDLEGCIICICSGTDLVNLNFMFMVAENPETARKWIEGLRSVIHNVKANNVCPMTCLKKHWMRMCFLTNVNGKIPVRGITRTFASGKTEKGIFQALKDLGLPSGKNDEIEPADFTFDIFYALTQKICPRTDIEELFKKINGNKTDYLTVDQLVSFLNENQRDPRLNEILFPFYDPKRAMQIIEKYERDEDLKKKGHMSSDGFCRYLMSDENAPVFLDRLELYQDMDQPLAHYFISSSHNTYLTGRQFGGKSSVEMYRQVLLAGCRCVELDCWDGKGEDQEPIITHGKAMCTDILFKDVIQAIKETAFVTSDFPVILSFENHCSKPQQYKMAKYCEEIFGDLLLKQPLENYAIEPGRPLPSPSELKRKILIKNKRLKPEVEQKQLEAFKKHMEAGETNTPAIIMGEENEDDTENGEKEAEDKDLNSEAPSSVSEATSEKESNSVSQSNAVSSRKDDEQSNSIKKVPEDEVTEISEATDATDISEASDQDNNKKTVDVAEDLEEALIAQYTYVGATTNIHPYLSAMVNYAQPVKFQSFDVAEERNIHHNMSSFNESVGLGYLKTNAIEFVNYNKRQMSRIYPKGGRVDSSNYMPQIFWNAGCQMVSLNFQTPDLAMQLNQGKFEYNGSCGYLLKPDFMRRSDRMFDPFSETPVDGVIAATCSVQVFSGQFLSDKKIGTYVEVDMYGLPTDTIRKEFRTRMVMNNGLNPAYNEEPFVFRKVILPDLAVLRIAVYDDNNKLIGQRILPLDGLQAGYRHISLRNEGNKPLSLPTVFCQIILKTYVPDGFGAIVDALSDPKKFLTIAEKRADQMKALGIDTNDIADVPSGSSKNDKKGKGKGDTVKTSVTPQASSDMAQTSNAAQNNTTEAKKDNALVPTVSIDDLKQMKSYLKLIKKQQKELNTLKKKHSKDQNTMQKTHCTQVDKIVSLHDKEKVTLEKLLEKAIKKRGENNCQELKKETEDKIQTLVADHKTKVTYSKRSIHKAIIRCEDDKYLSCELLMRSCVRMQVKDITAQHTKEWSELISSHSSEEQEMKDSHVTQQCEHLKKLLATVQEQQTLQLKFIHERQSKEMRANQAKMSMENSKAISQDKTIKNKAERERRVRELNSSNTKKFLDERKRLAMKHQKEMEQLQKNQREQLEKLEKFNEQTKDMQQMVKLEEEMDRRPATVV</sequence>
<feature type="coiled-coil region" evidence="10">
    <location>
        <begin position="1201"/>
        <end position="1249"/>
    </location>
</feature>
<dbReference type="SUPFAM" id="SSF69989">
    <property type="entry name" value="C-terminal domain of PLC-beta"/>
    <property type="match status" value="1"/>
</dbReference>
<dbReference type="InterPro" id="IPR011992">
    <property type="entry name" value="EF-hand-dom_pair"/>
</dbReference>
<dbReference type="SUPFAM" id="SSF47473">
    <property type="entry name" value="EF-hand"/>
    <property type="match status" value="1"/>
</dbReference>
<evidence type="ECO:0000256" key="6">
    <source>
        <dbReference type="ARBA" id="ARBA00023726"/>
    </source>
</evidence>
<dbReference type="Pfam" id="PF00168">
    <property type="entry name" value="C2"/>
    <property type="match status" value="1"/>
</dbReference>
<evidence type="ECO:0000256" key="3">
    <source>
        <dbReference type="ARBA" id="ARBA00023098"/>
    </source>
</evidence>
<dbReference type="InterPro" id="IPR000909">
    <property type="entry name" value="PLipase_C_PInositol-sp_X_dom"/>
</dbReference>
<evidence type="ECO:0000259" key="12">
    <source>
        <dbReference type="PROSITE" id="PS50004"/>
    </source>
</evidence>
<keyword evidence="9" id="KW-0106">Calcium</keyword>
<dbReference type="FunFam" id="2.60.40.150:FF:000008">
    <property type="entry name" value="1-phosphatidylinositol 4,5-bisphosphate phosphodiesterase"/>
    <property type="match status" value="1"/>
</dbReference>
<dbReference type="AlphaFoldDB" id="A0A3Q2W261"/>
<proteinExistence type="predicted"/>
<dbReference type="InterPro" id="IPR000008">
    <property type="entry name" value="C2_dom"/>
</dbReference>
<comment type="catalytic activity">
    <reaction evidence="6">
        <text>a 1,2-diacyl-sn-glycero-3-phospho-(1D-myo-inositol) + H2O = 1D-myo-inositol 1-phosphate + a 1,2-diacyl-sn-glycerol + H(+)</text>
        <dbReference type="Rhea" id="RHEA:43484"/>
        <dbReference type="ChEBI" id="CHEBI:15377"/>
        <dbReference type="ChEBI" id="CHEBI:15378"/>
        <dbReference type="ChEBI" id="CHEBI:17815"/>
        <dbReference type="ChEBI" id="CHEBI:57880"/>
        <dbReference type="ChEBI" id="CHEBI:58433"/>
    </reaction>
    <physiologicalReaction direction="left-to-right" evidence="6">
        <dbReference type="Rhea" id="RHEA:43485"/>
    </physiologicalReaction>
</comment>
<keyword evidence="4 7" id="KW-0807">Transducer</keyword>
<evidence type="ECO:0000256" key="2">
    <source>
        <dbReference type="ARBA" id="ARBA00022963"/>
    </source>
</evidence>
<dbReference type="PRINTS" id="PR00390">
    <property type="entry name" value="PHPHLIPASEC"/>
</dbReference>
<dbReference type="GeneTree" id="ENSGT00940000156426"/>
<dbReference type="SMART" id="SM00149">
    <property type="entry name" value="PLCYc"/>
    <property type="match status" value="1"/>
</dbReference>
<dbReference type="Gene3D" id="2.60.40.150">
    <property type="entry name" value="C2 domain"/>
    <property type="match status" value="1"/>
</dbReference>
<evidence type="ECO:0000259" key="13">
    <source>
        <dbReference type="PROSITE" id="PS50008"/>
    </source>
</evidence>
<feature type="coiled-coil region" evidence="10">
    <location>
        <begin position="973"/>
        <end position="1000"/>
    </location>
</feature>
<dbReference type="Pfam" id="PF00388">
    <property type="entry name" value="PI-PLC-X"/>
    <property type="match status" value="1"/>
</dbReference>
<dbReference type="PROSITE" id="PS50007">
    <property type="entry name" value="PIPLC_X_DOMAIN"/>
    <property type="match status" value="1"/>
</dbReference>
<dbReference type="Gene3D" id="1.10.238.10">
    <property type="entry name" value="EF-hand"/>
    <property type="match status" value="1"/>
</dbReference>
<dbReference type="GO" id="GO:0051209">
    <property type="term" value="P:release of sequestered calcium ion into cytosol"/>
    <property type="evidence" value="ECO:0007669"/>
    <property type="project" value="TreeGrafter"/>
</dbReference>
<feature type="region of interest" description="Disordered" evidence="11">
    <location>
        <begin position="906"/>
        <end position="957"/>
    </location>
</feature>
<dbReference type="Pfam" id="PF22631">
    <property type="entry name" value="PLCB1-4-like_EFh"/>
    <property type="match status" value="1"/>
</dbReference>
<dbReference type="Gene3D" id="2.30.29.240">
    <property type="match status" value="1"/>
</dbReference>
<feature type="binding site" evidence="9">
    <location>
        <position position="409"/>
    </location>
    <ligand>
        <name>Ca(2+)</name>
        <dbReference type="ChEBI" id="CHEBI:29108"/>
    </ligand>
</feature>
<feature type="active site" evidence="8">
    <location>
        <position position="375"/>
    </location>
</feature>
<dbReference type="PIRSF" id="PIRSF000956">
    <property type="entry name" value="PLC-beta"/>
    <property type="match status" value="1"/>
</dbReference>
<feature type="compositionally biased region" description="Polar residues" evidence="11">
    <location>
        <begin position="934"/>
        <end position="953"/>
    </location>
</feature>
<dbReference type="GO" id="GO:0120548">
    <property type="term" value="F:phosphatidylinositol phospholipase C activity"/>
    <property type="evidence" value="ECO:0007669"/>
    <property type="project" value="RHEA"/>
</dbReference>
<dbReference type="CDD" id="cd13361">
    <property type="entry name" value="PH_PLC_beta"/>
    <property type="match status" value="1"/>
</dbReference>
<dbReference type="GO" id="GO:0046488">
    <property type="term" value="P:phosphatidylinositol metabolic process"/>
    <property type="evidence" value="ECO:0007669"/>
    <property type="project" value="TreeGrafter"/>
</dbReference>
<evidence type="ECO:0000256" key="1">
    <source>
        <dbReference type="ARBA" id="ARBA00022801"/>
    </source>
</evidence>
<feature type="active site" evidence="8">
    <location>
        <position position="328"/>
    </location>
</feature>
<dbReference type="InterPro" id="IPR001711">
    <property type="entry name" value="PLipase_C_Pinositol-sp_Y"/>
</dbReference>
<evidence type="ECO:0000256" key="4">
    <source>
        <dbReference type="ARBA" id="ARBA00023224"/>
    </source>
</evidence>
<evidence type="ECO:0000313" key="14">
    <source>
        <dbReference type="Ensembl" id="ENSHBUP00000015133.1"/>
    </source>
</evidence>